<evidence type="ECO:0000256" key="1">
    <source>
        <dbReference type="SAM" id="MobiDB-lite"/>
    </source>
</evidence>
<feature type="compositionally biased region" description="Basic and acidic residues" evidence="1">
    <location>
        <begin position="209"/>
        <end position="230"/>
    </location>
</feature>
<evidence type="ECO:0000313" key="3">
    <source>
        <dbReference type="Proteomes" id="UP000734854"/>
    </source>
</evidence>
<reference evidence="2 3" key="1">
    <citation type="submission" date="2020-08" db="EMBL/GenBank/DDBJ databases">
        <title>Plant Genome Project.</title>
        <authorList>
            <person name="Zhang R.-G."/>
        </authorList>
    </citation>
    <scope>NUCLEOTIDE SEQUENCE [LARGE SCALE GENOMIC DNA]</scope>
    <source>
        <tissue evidence="2">Rhizome</tissue>
    </source>
</reference>
<gene>
    <name evidence="2" type="ORF">ZIOFF_006114</name>
</gene>
<dbReference type="Proteomes" id="UP000734854">
    <property type="component" value="Unassembled WGS sequence"/>
</dbReference>
<organism evidence="2 3">
    <name type="scientific">Zingiber officinale</name>
    <name type="common">Ginger</name>
    <name type="synonym">Amomum zingiber</name>
    <dbReference type="NCBI Taxonomy" id="94328"/>
    <lineage>
        <taxon>Eukaryota</taxon>
        <taxon>Viridiplantae</taxon>
        <taxon>Streptophyta</taxon>
        <taxon>Embryophyta</taxon>
        <taxon>Tracheophyta</taxon>
        <taxon>Spermatophyta</taxon>
        <taxon>Magnoliopsida</taxon>
        <taxon>Liliopsida</taxon>
        <taxon>Zingiberales</taxon>
        <taxon>Zingiberaceae</taxon>
        <taxon>Zingiber</taxon>
    </lineage>
</organism>
<feature type="compositionally biased region" description="Basic and acidic residues" evidence="1">
    <location>
        <begin position="246"/>
        <end position="255"/>
    </location>
</feature>
<dbReference type="InterPro" id="IPR025322">
    <property type="entry name" value="PADRE_dom"/>
</dbReference>
<feature type="region of interest" description="Disordered" evidence="1">
    <location>
        <begin position="209"/>
        <end position="268"/>
    </location>
</feature>
<dbReference type="AlphaFoldDB" id="A0A8J5LS42"/>
<name>A0A8J5LS42_ZINOF</name>
<dbReference type="EMBL" id="JACMSC010000002">
    <property type="protein sequence ID" value="KAG6532274.1"/>
    <property type="molecule type" value="Genomic_DNA"/>
</dbReference>
<keyword evidence="3" id="KW-1185">Reference proteome</keyword>
<evidence type="ECO:0000313" key="2">
    <source>
        <dbReference type="EMBL" id="KAG6532274.1"/>
    </source>
</evidence>
<proteinExistence type="predicted"/>
<comment type="caution">
    <text evidence="2">The sequence shown here is derived from an EMBL/GenBank/DDBJ whole genome shotgun (WGS) entry which is preliminary data.</text>
</comment>
<dbReference type="Pfam" id="PF14009">
    <property type="entry name" value="PADRE"/>
    <property type="match status" value="1"/>
</dbReference>
<dbReference type="PANTHER" id="PTHR33052">
    <property type="entry name" value="DUF4228 DOMAIN PROTEIN-RELATED"/>
    <property type="match status" value="1"/>
</dbReference>
<protein>
    <submittedName>
        <fullName evidence="2">Uncharacterized protein</fullName>
    </submittedName>
</protein>
<accession>A0A8J5LS42</accession>
<sequence length="332" mass="35980">MVVLSDGTVRELDGPTPVAELMLEHPREFVVDLHALTASKGTNYVTPLPADHLLDPDKVYVMLPMAPGKAAVGLSATEARQVLAVAKQLAKPARSFLRVLGGQPKVVGPTKEKEKVVEEEAYAVGEVTEWCSDQETEVLMRQYSSRRWKPSLDTIVEKSLEKQKGLWQREGYRHKLRQVVSGCGSSAEASELVAAVVMNKAEGVVAREDRLVSQGKDTKSRRSRAQREMNLRSGQRLEFPNPVIDRGVEGRRESGSDEEETDCHLSSADRCREELGGRGIGVSVVLPNHSRGGGRLPALGQSACGVGAVRCDSVVNGSNTASAERKKSTSGN</sequence>